<protein>
    <submittedName>
        <fullName evidence="1">Uncharacterized protein</fullName>
    </submittedName>
</protein>
<proteinExistence type="predicted"/>
<name>A0A8T1QNK7_CARIL</name>
<dbReference type="EMBL" id="CM031813">
    <property type="protein sequence ID" value="KAG6655693.1"/>
    <property type="molecule type" value="Genomic_DNA"/>
</dbReference>
<evidence type="ECO:0000313" key="2">
    <source>
        <dbReference type="Proteomes" id="UP000811609"/>
    </source>
</evidence>
<reference evidence="1" key="1">
    <citation type="submission" date="2020-12" db="EMBL/GenBank/DDBJ databases">
        <title>WGS assembly of Carya illinoinensis cv. Pawnee.</title>
        <authorList>
            <person name="Platts A."/>
            <person name="Shu S."/>
            <person name="Wright S."/>
            <person name="Barry K."/>
            <person name="Edger P."/>
            <person name="Pires J.C."/>
            <person name="Schmutz J."/>
        </authorList>
    </citation>
    <scope>NUCLEOTIDE SEQUENCE</scope>
    <source>
        <tissue evidence="1">Leaf</tissue>
    </source>
</reference>
<keyword evidence="2" id="KW-1185">Reference proteome</keyword>
<evidence type="ECO:0000313" key="1">
    <source>
        <dbReference type="EMBL" id="KAG6655694.1"/>
    </source>
</evidence>
<dbReference type="EMBL" id="CM031813">
    <property type="protein sequence ID" value="KAG6655694.1"/>
    <property type="molecule type" value="Genomic_DNA"/>
</dbReference>
<comment type="caution">
    <text evidence="1">The sequence shown here is derived from an EMBL/GenBank/DDBJ whole genome shotgun (WGS) entry which is preliminary data.</text>
</comment>
<dbReference type="Proteomes" id="UP000811609">
    <property type="component" value="Chromosome 5"/>
</dbReference>
<organism evidence="1 2">
    <name type="scientific">Carya illinoinensis</name>
    <name type="common">Pecan</name>
    <dbReference type="NCBI Taxonomy" id="32201"/>
    <lineage>
        <taxon>Eukaryota</taxon>
        <taxon>Viridiplantae</taxon>
        <taxon>Streptophyta</taxon>
        <taxon>Embryophyta</taxon>
        <taxon>Tracheophyta</taxon>
        <taxon>Spermatophyta</taxon>
        <taxon>Magnoliopsida</taxon>
        <taxon>eudicotyledons</taxon>
        <taxon>Gunneridae</taxon>
        <taxon>Pentapetalae</taxon>
        <taxon>rosids</taxon>
        <taxon>fabids</taxon>
        <taxon>Fagales</taxon>
        <taxon>Juglandaceae</taxon>
        <taxon>Carya</taxon>
    </lineage>
</organism>
<sequence length="68" mass="7716">MHRFIHAYLFVQKFDKNHAITLFQHSGTGSHSFNPVYTLSPVICRALCGPFSGTRRQKGLKILSLVLE</sequence>
<gene>
    <name evidence="1" type="ORF">CIPAW_05G233600</name>
</gene>
<accession>A0A8T1QNK7</accession>
<dbReference type="AlphaFoldDB" id="A0A8T1QNK7"/>